<feature type="compositionally biased region" description="Acidic residues" evidence="1">
    <location>
        <begin position="405"/>
        <end position="415"/>
    </location>
</feature>
<feature type="compositionally biased region" description="Polar residues" evidence="1">
    <location>
        <begin position="159"/>
        <end position="168"/>
    </location>
</feature>
<reference evidence="3 4" key="2">
    <citation type="submission" date="2016-08" db="EMBL/GenBank/DDBJ databases">
        <title>Pervasive Adenine N6-methylation of Active Genes in Fungi.</title>
        <authorList>
            <consortium name="DOE Joint Genome Institute"/>
            <person name="Mondo S.J."/>
            <person name="Dannebaum R.O."/>
            <person name="Kuo R.C."/>
            <person name="Labutti K."/>
            <person name="Haridas S."/>
            <person name="Kuo A."/>
            <person name="Salamov A."/>
            <person name="Ahrendt S.R."/>
            <person name="Lipzen A."/>
            <person name="Sullivan W."/>
            <person name="Andreopoulos W.B."/>
            <person name="Clum A."/>
            <person name="Lindquist E."/>
            <person name="Daum C."/>
            <person name="Ramamoorthy G.K."/>
            <person name="Gryganskyi A."/>
            <person name="Culley D."/>
            <person name="Magnuson J.K."/>
            <person name="James T.Y."/>
            <person name="O'Malley M.A."/>
            <person name="Stajich J.E."/>
            <person name="Spatafora J.W."/>
            <person name="Visel A."/>
            <person name="Grigoriev I.V."/>
        </authorList>
    </citation>
    <scope>NUCLEOTIDE SEQUENCE [LARGE SCALE GENOMIC DNA]</scope>
    <source>
        <strain evidence="3 4">S4</strain>
    </source>
</reference>
<keyword evidence="4" id="KW-1185">Reference proteome</keyword>
<dbReference type="AlphaFoldDB" id="A0A1Y1X4L7"/>
<accession>A0A1Y1X4L7</accession>
<dbReference type="STRING" id="1754192.A0A1Y1X4L7"/>
<feature type="compositionally biased region" description="Acidic residues" evidence="1">
    <location>
        <begin position="498"/>
        <end position="507"/>
    </location>
</feature>
<feature type="compositionally biased region" description="Polar residues" evidence="1">
    <location>
        <begin position="315"/>
        <end position="325"/>
    </location>
</feature>
<feature type="region of interest" description="Disordered" evidence="1">
    <location>
        <begin position="660"/>
        <end position="704"/>
    </location>
</feature>
<evidence type="ECO:0000313" key="4">
    <source>
        <dbReference type="Proteomes" id="UP000193944"/>
    </source>
</evidence>
<reference evidence="3 4" key="1">
    <citation type="submission" date="2016-08" db="EMBL/GenBank/DDBJ databases">
        <title>A Parts List for Fungal Cellulosomes Revealed by Comparative Genomics.</title>
        <authorList>
            <consortium name="DOE Joint Genome Institute"/>
            <person name="Haitjema C.H."/>
            <person name="Gilmore S.P."/>
            <person name="Henske J.K."/>
            <person name="Solomon K.V."/>
            <person name="De Groot R."/>
            <person name="Kuo A."/>
            <person name="Mondo S.J."/>
            <person name="Salamov A.A."/>
            <person name="Labutti K."/>
            <person name="Zhao Z."/>
            <person name="Chiniquy J."/>
            <person name="Barry K."/>
            <person name="Brewer H.M."/>
            <person name="Purvine S.O."/>
            <person name="Wright A.T."/>
            <person name="Boxma B."/>
            <person name="Van Alen T."/>
            <person name="Hackstein J.H."/>
            <person name="Baker S.E."/>
            <person name="Grigoriev I.V."/>
            <person name="O'Malley M.A."/>
        </authorList>
    </citation>
    <scope>NUCLEOTIDE SEQUENCE [LARGE SCALE GENOMIC DNA]</scope>
    <source>
        <strain evidence="3 4">S4</strain>
    </source>
</reference>
<feature type="compositionally biased region" description="Polar residues" evidence="1">
    <location>
        <begin position="684"/>
        <end position="693"/>
    </location>
</feature>
<keyword evidence="2" id="KW-0732">Signal</keyword>
<evidence type="ECO:0000256" key="1">
    <source>
        <dbReference type="SAM" id="MobiDB-lite"/>
    </source>
</evidence>
<feature type="chain" id="PRO_5013073241" evidence="2">
    <location>
        <begin position="20"/>
        <end position="736"/>
    </location>
</feature>
<dbReference type="OrthoDB" id="10684089at2759"/>
<feature type="compositionally biased region" description="Acidic residues" evidence="1">
    <location>
        <begin position="460"/>
        <end position="469"/>
    </location>
</feature>
<protein>
    <submittedName>
        <fullName evidence="3">Uncharacterized protein</fullName>
    </submittedName>
</protein>
<feature type="compositionally biased region" description="Low complexity" evidence="1">
    <location>
        <begin position="225"/>
        <end position="236"/>
    </location>
</feature>
<feature type="compositionally biased region" description="Polar residues" evidence="1">
    <location>
        <begin position="528"/>
        <end position="541"/>
    </location>
</feature>
<proteinExistence type="predicted"/>
<feature type="signal peptide" evidence="2">
    <location>
        <begin position="1"/>
        <end position="19"/>
    </location>
</feature>
<dbReference type="EMBL" id="MCFG01000150">
    <property type="protein sequence ID" value="ORX80264.1"/>
    <property type="molecule type" value="Genomic_DNA"/>
</dbReference>
<feature type="compositionally biased region" description="Low complexity" evidence="1">
    <location>
        <begin position="543"/>
        <end position="620"/>
    </location>
</feature>
<dbReference type="Proteomes" id="UP000193944">
    <property type="component" value="Unassembled WGS sequence"/>
</dbReference>
<evidence type="ECO:0000256" key="2">
    <source>
        <dbReference type="SAM" id="SignalP"/>
    </source>
</evidence>
<evidence type="ECO:0000313" key="3">
    <source>
        <dbReference type="EMBL" id="ORX80264.1"/>
    </source>
</evidence>
<comment type="caution">
    <text evidence="3">The sequence shown here is derived from an EMBL/GenBank/DDBJ whole genome shotgun (WGS) entry which is preliminary data.</text>
</comment>
<feature type="region of interest" description="Disordered" evidence="1">
    <location>
        <begin position="159"/>
        <end position="634"/>
    </location>
</feature>
<name>A0A1Y1X4L7_9FUNG</name>
<gene>
    <name evidence="3" type="ORF">BCR32DRAFT_327760</name>
</gene>
<sequence length="736" mass="75830">MYKQIKLLLTLLFVLNTFTIPIPNNYVENNQRLPKLPYYDKLGNKQNGNNENFINNPSLQKAVLNNAVADNVALNNAAPAGVSTKTVPASLLNTSSTTKTIPKTTLKLTNVVPNPDEVATNGVLPTQTKAAPTVIVDTNEPDADVARYDTKTTTKILPNEVSSKTLPSKSLPEVTSAPAKELPSKTVPEATSAPAKELPSKSVPEATSAPAKELPSKSVPEVTNAPAKALPSKSAPESTPCSDSPKALPNDSPATKALPNDSPATKALPNEAPATKAVPQGSPTKTIPTEGKTISVAGGADIQIPAPVPPPISEISVTGENFYDNNSEEEDFAGADNIPNSSDIEYDELDSGDVAGADNIPNSSDIEYSNDEVDASNVQVTTPDESDVEEAEVANTNSPPPPPLPDDEDSNEEAEVANNNVEAPAEESNEEAEIAGNNVEAPAEESNEEAEIAGNNVEAPAEESNEEAEIAGANQDSGKDEESDEEAEIAGANQNSGNDEESDEDDVAGSNNIPANLPPKSLPGEQGTPGTENVSTPSTKSLPGDLGSTSPGDSSPSTKSPPGDLGSTSPGDSSPSTKSPPGGLGSSTPGSSSPSTKSPPGDLGSSTPGGSSPSTKSLPGDLSNVADIPEGEFDDGFNIGIDIPLFDNLGISSSSASGISIGGTTNNVQSPGEPSGLSDDFTVPKTNGNNSGNPIEAPDLKNGNEFTQSDYEEYLNDIKNKIGKYEIASEIEDSSF</sequence>
<feature type="compositionally biased region" description="Acidic residues" evidence="1">
    <location>
        <begin position="424"/>
        <end position="433"/>
    </location>
</feature>
<feature type="compositionally biased region" description="Acidic residues" evidence="1">
    <location>
        <begin position="442"/>
        <end position="451"/>
    </location>
</feature>
<organism evidence="3 4">
    <name type="scientific">Anaeromyces robustus</name>
    <dbReference type="NCBI Taxonomy" id="1754192"/>
    <lineage>
        <taxon>Eukaryota</taxon>
        <taxon>Fungi</taxon>
        <taxon>Fungi incertae sedis</taxon>
        <taxon>Chytridiomycota</taxon>
        <taxon>Chytridiomycota incertae sedis</taxon>
        <taxon>Neocallimastigomycetes</taxon>
        <taxon>Neocallimastigales</taxon>
        <taxon>Neocallimastigaceae</taxon>
        <taxon>Anaeromyces</taxon>
    </lineage>
</organism>
<feature type="compositionally biased region" description="Acidic residues" evidence="1">
    <location>
        <begin position="479"/>
        <end position="488"/>
    </location>
</feature>